<dbReference type="Proteomes" id="UP000523821">
    <property type="component" value="Unassembled WGS sequence"/>
</dbReference>
<evidence type="ECO:0000256" key="7">
    <source>
        <dbReference type="ARBA" id="ARBA00023002"/>
    </source>
</evidence>
<proteinExistence type="inferred from homology"/>
<comment type="function">
    <text evidence="2">E1 component of the 2-oxoglutarate dehydrogenase (OGDH) complex which catalyzes the decarboxylation of 2-oxoglutarate, the first step in the conversion of 2-oxoglutarate to succinyl-CoA and CO(2).</text>
</comment>
<dbReference type="Gene3D" id="3.40.50.11610">
    <property type="entry name" value="Multifunctional 2-oxoglutarate metabolism enzyme, C-terminal domain"/>
    <property type="match status" value="1"/>
</dbReference>
<dbReference type="InterPro" id="IPR005475">
    <property type="entry name" value="Transketolase-like_Pyr-bd"/>
</dbReference>
<dbReference type="InterPro" id="IPR001017">
    <property type="entry name" value="DH_E1"/>
</dbReference>
<dbReference type="CDD" id="cd02016">
    <property type="entry name" value="TPP_E1_OGDC_like"/>
    <property type="match status" value="1"/>
</dbReference>
<feature type="domain" description="Transketolase-like pyrimidine-binding" evidence="11">
    <location>
        <begin position="639"/>
        <end position="832"/>
    </location>
</feature>
<evidence type="ECO:0000259" key="11">
    <source>
        <dbReference type="SMART" id="SM00861"/>
    </source>
</evidence>
<dbReference type="FunFam" id="3.40.50.12470:FF:000003">
    <property type="entry name" value="2-oxoglutarate dehydrogenase E1 component"/>
    <property type="match status" value="1"/>
</dbReference>
<comment type="subunit">
    <text evidence="4">Homodimer. Part of the 2-oxoglutarate dehydrogenase (OGDH) complex composed of E1 (2-oxoglutarate dehydrogenase), E2 (dihydrolipoamide succinyltransferase) and E3 (dihydrolipoamide dehydrogenase); the complex contains multiple copies of the three enzymatic components (E1, E2 and E3).</text>
</comment>
<dbReference type="Gene3D" id="3.40.50.12470">
    <property type="match status" value="1"/>
</dbReference>
<organism evidence="12 13">
    <name type="scientific">Prosthecomicrobium pneumaticum</name>
    <dbReference type="NCBI Taxonomy" id="81895"/>
    <lineage>
        <taxon>Bacteria</taxon>
        <taxon>Pseudomonadati</taxon>
        <taxon>Pseudomonadota</taxon>
        <taxon>Alphaproteobacteria</taxon>
        <taxon>Hyphomicrobiales</taxon>
        <taxon>Kaistiaceae</taxon>
        <taxon>Prosthecomicrobium</taxon>
    </lineage>
</organism>
<comment type="cofactor">
    <cofactor evidence="1">
        <name>thiamine diphosphate</name>
        <dbReference type="ChEBI" id="CHEBI:58937"/>
    </cofactor>
</comment>
<dbReference type="Gene3D" id="1.10.287.1150">
    <property type="entry name" value="TPP helical domain"/>
    <property type="match status" value="1"/>
</dbReference>
<dbReference type="InterPro" id="IPR042179">
    <property type="entry name" value="KGD_C_sf"/>
</dbReference>
<dbReference type="EMBL" id="JACHOO010000005">
    <property type="protein sequence ID" value="MBB5753613.1"/>
    <property type="molecule type" value="Genomic_DNA"/>
</dbReference>
<dbReference type="SMART" id="SM00861">
    <property type="entry name" value="Transket_pyr"/>
    <property type="match status" value="1"/>
</dbReference>
<dbReference type="AlphaFoldDB" id="A0A7W9FMW0"/>
<keyword evidence="13" id="KW-1185">Reference proteome</keyword>
<evidence type="ECO:0000256" key="8">
    <source>
        <dbReference type="ARBA" id="ARBA00023052"/>
    </source>
</evidence>
<dbReference type="Pfam" id="PF16078">
    <property type="entry name" value="2-oxogl_dehyd_N"/>
    <property type="match status" value="1"/>
</dbReference>
<dbReference type="Pfam" id="PF00676">
    <property type="entry name" value="E1_dh"/>
    <property type="match status" value="1"/>
</dbReference>
<evidence type="ECO:0000313" key="12">
    <source>
        <dbReference type="EMBL" id="MBB5753613.1"/>
    </source>
</evidence>
<dbReference type="RefSeq" id="WP_183856610.1">
    <property type="nucleotide sequence ID" value="NZ_JACHOO010000005.1"/>
</dbReference>
<dbReference type="GO" id="GO:0030976">
    <property type="term" value="F:thiamine pyrophosphate binding"/>
    <property type="evidence" value="ECO:0007669"/>
    <property type="project" value="InterPro"/>
</dbReference>
<dbReference type="GO" id="GO:0045252">
    <property type="term" value="C:oxoglutarate dehydrogenase complex"/>
    <property type="evidence" value="ECO:0007669"/>
    <property type="project" value="TreeGrafter"/>
</dbReference>
<dbReference type="InterPro" id="IPR011603">
    <property type="entry name" value="2oxoglutarate_DH_E1"/>
</dbReference>
<dbReference type="InterPro" id="IPR031717">
    <property type="entry name" value="ODO-1/KGD_C"/>
</dbReference>
<evidence type="ECO:0000256" key="5">
    <source>
        <dbReference type="ARBA" id="ARBA00012280"/>
    </source>
</evidence>
<dbReference type="NCBIfam" id="NF006914">
    <property type="entry name" value="PRK09404.1"/>
    <property type="match status" value="1"/>
</dbReference>
<dbReference type="NCBIfam" id="NF008907">
    <property type="entry name" value="PRK12270.1"/>
    <property type="match status" value="1"/>
</dbReference>
<gene>
    <name evidence="12" type="ORF">GGQ63_002683</name>
</gene>
<sequence>MAREQANEALALTSFLYGGNAAYIEDLYAAYEKDPSSVDAEWRDFFGALKDGKEEVAAEARGATWQRKDWPIPANGELVSALDGNWGQVEKIVTDKVKQKAQTKGVEITEAEIQRATRDSVRAIMMIRAYRMRGHLHANLDPLGIATVGDHEELHPSTYGFSEADYGRKIFIDNVLGLEFATIPQMLEILKRTYCSTLGVEFMHISDPAEKAWIQERIEGPDKGITFTPEGKKAILNKLIESEGFEKFLDVKFTGTKRFGLDGGEALIPALEQIIKRGGNLGVREIVLGMAHRGRLNVLTQVLSKPHRALFHEFKGGSYAPDDVEGSGDVKYHLGASSDRSFDGNKVHLSLTANPSHLEIVDPVVLGKARAKQDLIGDKAHRDLIPMEERACVLPLLLHGDAAFAGQGVVAECFGLSGLRGHRTAGSIHFIINNQIGFTTNPRLSRSSPYPSDVAKMIEAPIFHVNGDDPEAVVFAAKIATEFRQKFFKPVVIDMFCYRRFGHNEGDEPGFTQPAMYRAIRNHPSTLDIYAEKLVREGLVTAAEIAEQRAAWRAKLDEEFEAGQHYKPNKADWLDGAWSGLKVAETDDEQRRGSTGVAGETLKEIGAKLTEVPQGFRVHRTIQRFLDARRKAIETGEGIDWATAEALAFGALALEGHPVRLSGQDVERGTFSQRHSVLYDQESEDRLIPLNNLREGQARYEVINSMLSEEAVLGFEYGYSLAEPNALTLWEAQFGDFANGAQVVFDQFLSSGEKKWLRMSGLVCLLPHGYEGQGPEHSSARLERFLQLCAEDNMQVAYCSTPANYFHILRRQLKRDFRKPLILMTPKSLLRHKRAVSKLDEMAAGSSFHRLLWDDAQGNTGDGVKLVKDDKIRRVVLCTGKVYYDLFEEREKRGVDDVYLLRVEQLYPFPYKALVNELGRFKRAEFVWCQEEPKNMGSWFFVEPNLEWVLTQLGARHPRARYVGRPAAAATATGLMSKHLAQLNAFLEEAFAP</sequence>
<dbReference type="Pfam" id="PF16870">
    <property type="entry name" value="OxoGdeHyase_C"/>
    <property type="match status" value="1"/>
</dbReference>
<dbReference type="SUPFAM" id="SSF52518">
    <property type="entry name" value="Thiamin diphosphate-binding fold (THDP-binding)"/>
    <property type="match status" value="2"/>
</dbReference>
<evidence type="ECO:0000256" key="6">
    <source>
        <dbReference type="ARBA" id="ARBA00013321"/>
    </source>
</evidence>
<evidence type="ECO:0000256" key="9">
    <source>
        <dbReference type="ARBA" id="ARBA00023152"/>
    </source>
</evidence>
<evidence type="ECO:0000256" key="1">
    <source>
        <dbReference type="ARBA" id="ARBA00001964"/>
    </source>
</evidence>
<keyword evidence="9" id="KW-0324">Glycolysis</keyword>
<dbReference type="GO" id="GO:0006096">
    <property type="term" value="P:glycolytic process"/>
    <property type="evidence" value="ECO:0007669"/>
    <property type="project" value="UniProtKB-KW"/>
</dbReference>
<dbReference type="GO" id="GO:0006099">
    <property type="term" value="P:tricarboxylic acid cycle"/>
    <property type="evidence" value="ECO:0007669"/>
    <property type="project" value="TreeGrafter"/>
</dbReference>
<evidence type="ECO:0000256" key="4">
    <source>
        <dbReference type="ARBA" id="ARBA00011301"/>
    </source>
</evidence>
<keyword evidence="7 12" id="KW-0560">Oxidoreductase</keyword>
<dbReference type="GO" id="GO:0004591">
    <property type="term" value="F:oxoglutarate dehydrogenase (succinyl-transferring) activity"/>
    <property type="evidence" value="ECO:0007669"/>
    <property type="project" value="UniProtKB-EC"/>
</dbReference>
<dbReference type="Pfam" id="PF02779">
    <property type="entry name" value="Transket_pyr"/>
    <property type="match status" value="1"/>
</dbReference>
<name>A0A7W9FMW0_9HYPH</name>
<evidence type="ECO:0000256" key="2">
    <source>
        <dbReference type="ARBA" id="ARBA00003906"/>
    </source>
</evidence>
<dbReference type="InterPro" id="IPR029061">
    <property type="entry name" value="THDP-binding"/>
</dbReference>
<comment type="caution">
    <text evidence="12">The sequence shown here is derived from an EMBL/GenBank/DDBJ whole genome shotgun (WGS) entry which is preliminary data.</text>
</comment>
<dbReference type="PANTHER" id="PTHR23152:SF4">
    <property type="entry name" value="2-OXOADIPATE DEHYDROGENASE COMPLEX COMPONENT E1"/>
    <property type="match status" value="1"/>
</dbReference>
<dbReference type="PIRSF" id="PIRSF000157">
    <property type="entry name" value="Oxoglu_dh_E1"/>
    <property type="match status" value="1"/>
</dbReference>
<dbReference type="GO" id="GO:0005829">
    <property type="term" value="C:cytosol"/>
    <property type="evidence" value="ECO:0007669"/>
    <property type="project" value="TreeGrafter"/>
</dbReference>
<accession>A0A7W9FMW0</accession>
<comment type="similarity">
    <text evidence="3">Belongs to the alpha-ketoglutarate dehydrogenase family.</text>
</comment>
<evidence type="ECO:0000256" key="10">
    <source>
        <dbReference type="ARBA" id="ARBA00030680"/>
    </source>
</evidence>
<keyword evidence="8" id="KW-0786">Thiamine pyrophosphate</keyword>
<reference evidence="12 13" key="1">
    <citation type="submission" date="2020-08" db="EMBL/GenBank/DDBJ databases">
        <title>Genomic Encyclopedia of Type Strains, Phase IV (KMG-IV): sequencing the most valuable type-strain genomes for metagenomic binning, comparative biology and taxonomic classification.</title>
        <authorList>
            <person name="Goeker M."/>
        </authorList>
    </citation>
    <scope>NUCLEOTIDE SEQUENCE [LARGE SCALE GENOMIC DNA]</scope>
    <source>
        <strain evidence="12 13">DSM 16268</strain>
    </source>
</reference>
<protein>
    <recommendedName>
        <fullName evidence="6">2-oxoglutarate dehydrogenase E1 component</fullName>
        <ecNumber evidence="5">1.2.4.2</ecNumber>
    </recommendedName>
    <alternativeName>
        <fullName evidence="10">Alpha-ketoglutarate dehydrogenase</fullName>
    </alternativeName>
</protein>
<evidence type="ECO:0000256" key="3">
    <source>
        <dbReference type="ARBA" id="ARBA00006936"/>
    </source>
</evidence>
<dbReference type="InterPro" id="IPR032106">
    <property type="entry name" value="2-oxogl_dehyd_N"/>
</dbReference>
<evidence type="ECO:0000313" key="13">
    <source>
        <dbReference type="Proteomes" id="UP000523821"/>
    </source>
</evidence>
<dbReference type="PANTHER" id="PTHR23152">
    <property type="entry name" value="2-OXOGLUTARATE DEHYDROGENASE"/>
    <property type="match status" value="1"/>
</dbReference>
<dbReference type="EC" id="1.2.4.2" evidence="5"/>
<dbReference type="Gene3D" id="3.40.50.970">
    <property type="match status" value="1"/>
</dbReference>
<dbReference type="NCBIfam" id="TIGR00239">
    <property type="entry name" value="2oxo_dh_E1"/>
    <property type="match status" value="1"/>
</dbReference>